<dbReference type="InterPro" id="IPR041589">
    <property type="entry name" value="DNAH3_AAA_lid_1"/>
</dbReference>
<protein>
    <recommendedName>
        <fullName evidence="1">Dynein heavy chain 3 AAA+ lid domain-containing protein</fullName>
    </recommendedName>
</protein>
<dbReference type="EMBL" id="CAJHNH020002171">
    <property type="protein sequence ID" value="CAG5125807.1"/>
    <property type="molecule type" value="Genomic_DNA"/>
</dbReference>
<dbReference type="InterPro" id="IPR026983">
    <property type="entry name" value="DHC"/>
</dbReference>
<dbReference type="PANTHER" id="PTHR22878:SF68">
    <property type="entry name" value="DYNEIN HEAVY CHAIN 6, AXONEMAL-LIKE"/>
    <property type="match status" value="1"/>
</dbReference>
<reference evidence="2" key="1">
    <citation type="submission" date="2021-04" db="EMBL/GenBank/DDBJ databases">
        <authorList>
            <consortium name="Molecular Ecology Group"/>
        </authorList>
    </citation>
    <scope>NUCLEOTIDE SEQUENCE</scope>
</reference>
<sequence length="121" mass="13943">ILQADSTIIREKPQIMRLFIHEAQRVFHDRLINNEDKMFFHNIMAEMTAKHFNESVEPKSFVTSPILFGNFIKMGCVQNSACNKLIFSVQEMSMMISVINIFYVYKGKCVQDVCGDPCVSD</sequence>
<dbReference type="Proteomes" id="UP000678393">
    <property type="component" value="Unassembled WGS sequence"/>
</dbReference>
<dbReference type="OrthoDB" id="5593012at2759"/>
<evidence type="ECO:0000313" key="2">
    <source>
        <dbReference type="EMBL" id="CAG5125807.1"/>
    </source>
</evidence>
<comment type="caution">
    <text evidence="2">The sequence shown here is derived from an EMBL/GenBank/DDBJ whole genome shotgun (WGS) entry which is preliminary data.</text>
</comment>
<dbReference type="GO" id="GO:0045505">
    <property type="term" value="F:dynein intermediate chain binding"/>
    <property type="evidence" value="ECO:0007669"/>
    <property type="project" value="InterPro"/>
</dbReference>
<dbReference type="AlphaFoldDB" id="A0A8S3Z8C9"/>
<accession>A0A8S3Z8C9</accession>
<name>A0A8S3Z8C9_9EUPU</name>
<dbReference type="GO" id="GO:0051959">
    <property type="term" value="F:dynein light intermediate chain binding"/>
    <property type="evidence" value="ECO:0007669"/>
    <property type="project" value="InterPro"/>
</dbReference>
<dbReference type="GO" id="GO:0007018">
    <property type="term" value="P:microtubule-based movement"/>
    <property type="evidence" value="ECO:0007669"/>
    <property type="project" value="InterPro"/>
</dbReference>
<feature type="non-terminal residue" evidence="2">
    <location>
        <position position="1"/>
    </location>
</feature>
<proteinExistence type="predicted"/>
<feature type="domain" description="Dynein heavy chain 3 AAA+ lid" evidence="1">
    <location>
        <begin position="5"/>
        <end position="55"/>
    </location>
</feature>
<dbReference type="GO" id="GO:0030286">
    <property type="term" value="C:dynein complex"/>
    <property type="evidence" value="ECO:0007669"/>
    <property type="project" value="InterPro"/>
</dbReference>
<dbReference type="Pfam" id="PF17857">
    <property type="entry name" value="AAA_lid_1"/>
    <property type="match status" value="1"/>
</dbReference>
<evidence type="ECO:0000313" key="3">
    <source>
        <dbReference type="Proteomes" id="UP000678393"/>
    </source>
</evidence>
<dbReference type="Gene3D" id="1.20.920.30">
    <property type="match status" value="1"/>
</dbReference>
<organism evidence="2 3">
    <name type="scientific">Candidula unifasciata</name>
    <dbReference type="NCBI Taxonomy" id="100452"/>
    <lineage>
        <taxon>Eukaryota</taxon>
        <taxon>Metazoa</taxon>
        <taxon>Spiralia</taxon>
        <taxon>Lophotrochozoa</taxon>
        <taxon>Mollusca</taxon>
        <taxon>Gastropoda</taxon>
        <taxon>Heterobranchia</taxon>
        <taxon>Euthyneura</taxon>
        <taxon>Panpulmonata</taxon>
        <taxon>Eupulmonata</taxon>
        <taxon>Stylommatophora</taxon>
        <taxon>Helicina</taxon>
        <taxon>Helicoidea</taxon>
        <taxon>Geomitridae</taxon>
        <taxon>Candidula</taxon>
    </lineage>
</organism>
<evidence type="ECO:0000259" key="1">
    <source>
        <dbReference type="Pfam" id="PF17857"/>
    </source>
</evidence>
<dbReference type="PANTHER" id="PTHR22878">
    <property type="entry name" value="DYNEIN HEAVY CHAIN 6, AXONEMAL-LIKE-RELATED"/>
    <property type="match status" value="1"/>
</dbReference>
<gene>
    <name evidence="2" type="ORF">CUNI_LOCUS11365</name>
</gene>
<keyword evidence="3" id="KW-1185">Reference proteome</keyword>